<dbReference type="EMBL" id="BLAY01000086">
    <property type="protein sequence ID" value="GET40248.1"/>
    <property type="molecule type" value="Genomic_DNA"/>
</dbReference>
<accession>A0AAV3XDC8</accession>
<proteinExistence type="predicted"/>
<evidence type="ECO:0000313" key="3">
    <source>
        <dbReference type="Proteomes" id="UP001050975"/>
    </source>
</evidence>
<feature type="compositionally biased region" description="Basic and acidic residues" evidence="1">
    <location>
        <begin position="14"/>
        <end position="30"/>
    </location>
</feature>
<gene>
    <name evidence="2" type="ORF">MiSe_50570</name>
</gene>
<reference evidence="2" key="1">
    <citation type="submission" date="2019-10" db="EMBL/GenBank/DDBJ databases">
        <title>Draft genome sequece of Microseira wollei NIES-4236.</title>
        <authorList>
            <person name="Yamaguchi H."/>
            <person name="Suzuki S."/>
            <person name="Kawachi M."/>
        </authorList>
    </citation>
    <scope>NUCLEOTIDE SEQUENCE</scope>
    <source>
        <strain evidence="2">NIES-4236</strain>
    </source>
</reference>
<sequence length="144" mass="17282">MPATVPTILTELMGGERSHERSEPRRRDSEAKRFLRFRARRRRRRRERSLFNLNRSRRDIPQRRKRRERRESDRALIYSGLQLYEVQLVWLICQSLGVGTRHLQYCLQGHCIVDAVSLQAMYLTRLKSPINRRCRQINAIPIVN</sequence>
<organism evidence="2 3">
    <name type="scientific">Microseira wollei NIES-4236</name>
    <dbReference type="NCBI Taxonomy" id="2530354"/>
    <lineage>
        <taxon>Bacteria</taxon>
        <taxon>Bacillati</taxon>
        <taxon>Cyanobacteriota</taxon>
        <taxon>Cyanophyceae</taxon>
        <taxon>Oscillatoriophycideae</taxon>
        <taxon>Aerosakkonematales</taxon>
        <taxon>Aerosakkonemataceae</taxon>
        <taxon>Microseira</taxon>
    </lineage>
</organism>
<feature type="region of interest" description="Disordered" evidence="1">
    <location>
        <begin position="1"/>
        <end position="30"/>
    </location>
</feature>
<protein>
    <submittedName>
        <fullName evidence="2">Uncharacterized protein</fullName>
    </submittedName>
</protein>
<dbReference type="Proteomes" id="UP001050975">
    <property type="component" value="Unassembled WGS sequence"/>
</dbReference>
<name>A0AAV3XDC8_9CYAN</name>
<keyword evidence="3" id="KW-1185">Reference proteome</keyword>
<dbReference type="AlphaFoldDB" id="A0AAV3XDC8"/>
<evidence type="ECO:0000256" key="1">
    <source>
        <dbReference type="SAM" id="MobiDB-lite"/>
    </source>
</evidence>
<evidence type="ECO:0000313" key="2">
    <source>
        <dbReference type="EMBL" id="GET40248.1"/>
    </source>
</evidence>
<comment type="caution">
    <text evidence="2">The sequence shown here is derived from an EMBL/GenBank/DDBJ whole genome shotgun (WGS) entry which is preliminary data.</text>
</comment>